<evidence type="ECO:0000313" key="1">
    <source>
        <dbReference type="EMBL" id="KAI5082292.1"/>
    </source>
</evidence>
<accession>A0A9D4V9Y3</accession>
<dbReference type="InterPro" id="IPR008547">
    <property type="entry name" value="DUF829_TMEM53"/>
</dbReference>
<gene>
    <name evidence="1" type="ORF">GOP47_0002035</name>
</gene>
<dbReference type="AlphaFoldDB" id="A0A9D4V9Y3"/>
<sequence>MAAKLMMRRSFWYWDRHSDDEETQKSHSSASRAGVVVVLGWMLSRRKNLASYTRLYKSCGWDCLVCHPQVFNLVFPSGATTLAVSVLEELAKELEKHSCPVVFAVFSGGHKACLYKIIQILLGNCSDVRIEEGKFAEVMRSLAGLIFDSSPVDAVSHLGAKFVSHQVLTLQPGRPIGVVSWVAYAVSRGVDVVFSRQLGRERIDLWKALYSSVKIGPILFFCSENDKLAPVETIQIFSSNLRKLGGKVDMVVWEESEHVGHFRRYPEQYSAEVVKLLAEAAAVYSGRISDRSQDGSEHVLTEVGTSFAPISASWTDLPESITTEISRVARLPHVHVRKGRNKAHEPFHGVELETCATSLVGSCDASRASYTLGMRSKL</sequence>
<name>A0A9D4V9Y3_ADICA</name>
<dbReference type="Pfam" id="PF05705">
    <property type="entry name" value="DUF829"/>
    <property type="match status" value="1"/>
</dbReference>
<comment type="caution">
    <text evidence="1">The sequence shown here is derived from an EMBL/GenBank/DDBJ whole genome shotgun (WGS) entry which is preliminary data.</text>
</comment>
<proteinExistence type="predicted"/>
<organism evidence="1 2">
    <name type="scientific">Adiantum capillus-veneris</name>
    <name type="common">Maidenhair fern</name>
    <dbReference type="NCBI Taxonomy" id="13818"/>
    <lineage>
        <taxon>Eukaryota</taxon>
        <taxon>Viridiplantae</taxon>
        <taxon>Streptophyta</taxon>
        <taxon>Embryophyta</taxon>
        <taxon>Tracheophyta</taxon>
        <taxon>Polypodiopsida</taxon>
        <taxon>Polypodiidae</taxon>
        <taxon>Polypodiales</taxon>
        <taxon>Pteridineae</taxon>
        <taxon>Pteridaceae</taxon>
        <taxon>Vittarioideae</taxon>
        <taxon>Adiantum</taxon>
    </lineage>
</organism>
<dbReference type="PANTHER" id="PTHR12265">
    <property type="entry name" value="TRANSMEMBRANE PROTEIN 53"/>
    <property type="match status" value="1"/>
</dbReference>
<dbReference type="Proteomes" id="UP000886520">
    <property type="component" value="Chromosome 2"/>
</dbReference>
<keyword evidence="2" id="KW-1185">Reference proteome</keyword>
<evidence type="ECO:0000313" key="2">
    <source>
        <dbReference type="Proteomes" id="UP000886520"/>
    </source>
</evidence>
<dbReference type="Gene3D" id="3.40.50.1820">
    <property type="entry name" value="alpha/beta hydrolase"/>
    <property type="match status" value="1"/>
</dbReference>
<dbReference type="SUPFAM" id="SSF53474">
    <property type="entry name" value="alpha/beta-Hydrolases"/>
    <property type="match status" value="1"/>
</dbReference>
<dbReference type="OrthoDB" id="77878at2759"/>
<protein>
    <submittedName>
        <fullName evidence="1">Uncharacterized protein</fullName>
    </submittedName>
</protein>
<dbReference type="InterPro" id="IPR029058">
    <property type="entry name" value="AB_hydrolase_fold"/>
</dbReference>
<dbReference type="EMBL" id="JABFUD020000003">
    <property type="protein sequence ID" value="KAI5082292.1"/>
    <property type="molecule type" value="Genomic_DNA"/>
</dbReference>
<reference evidence="1" key="1">
    <citation type="submission" date="2021-01" db="EMBL/GenBank/DDBJ databases">
        <title>Adiantum capillus-veneris genome.</title>
        <authorList>
            <person name="Fang Y."/>
            <person name="Liao Q."/>
        </authorList>
    </citation>
    <scope>NUCLEOTIDE SEQUENCE</scope>
    <source>
        <strain evidence="1">H3</strain>
        <tissue evidence="1">Leaf</tissue>
    </source>
</reference>
<dbReference type="PANTHER" id="PTHR12265:SF0">
    <property type="entry name" value="EXPRESSED PROTEIN"/>
    <property type="match status" value="1"/>
</dbReference>